<keyword evidence="3" id="KW-1185">Reference proteome</keyword>
<evidence type="ECO:0000259" key="1">
    <source>
        <dbReference type="Pfam" id="PF13200"/>
    </source>
</evidence>
<name>A0A1Y1S1L3_9SPIO</name>
<dbReference type="InterPro" id="IPR052177">
    <property type="entry name" value="Divisome_Glycosyl_Hydrolase"/>
</dbReference>
<dbReference type="InterPro" id="IPR015943">
    <property type="entry name" value="WD40/YVTN_repeat-like_dom_sf"/>
</dbReference>
<dbReference type="STRING" id="1963862.B4O97_05440"/>
<accession>A0A1Y1S1L3</accession>
<dbReference type="InterPro" id="IPR017853">
    <property type="entry name" value="GH"/>
</dbReference>
<dbReference type="OrthoDB" id="9774125at2"/>
<dbReference type="SUPFAM" id="SSF110296">
    <property type="entry name" value="Oligoxyloglucan reducing end-specific cellobiohydrolase"/>
    <property type="match status" value="1"/>
</dbReference>
<dbReference type="Proteomes" id="UP000192343">
    <property type="component" value="Unassembled WGS sequence"/>
</dbReference>
<evidence type="ECO:0000313" key="2">
    <source>
        <dbReference type="EMBL" id="ORC36518.1"/>
    </source>
</evidence>
<reference evidence="2 3" key="1">
    <citation type="submission" date="2017-03" db="EMBL/GenBank/DDBJ databases">
        <title>Draft Genome sequence of Marispirochaeta sp. strain JC444.</title>
        <authorList>
            <person name="Shivani Y."/>
            <person name="Subhash Y."/>
            <person name="Sasikala C."/>
            <person name="Ramana C."/>
        </authorList>
    </citation>
    <scope>NUCLEOTIDE SEQUENCE [LARGE SCALE GENOMIC DNA]</scope>
    <source>
        <strain evidence="2 3">JC444</strain>
    </source>
</reference>
<dbReference type="Pfam" id="PF13200">
    <property type="entry name" value="DUF4015"/>
    <property type="match status" value="1"/>
</dbReference>
<dbReference type="SUPFAM" id="SSF51445">
    <property type="entry name" value="(Trans)glycosidases"/>
    <property type="match status" value="1"/>
</dbReference>
<organism evidence="2 3">
    <name type="scientific">Marispirochaeta aestuarii</name>
    <dbReference type="NCBI Taxonomy" id="1963862"/>
    <lineage>
        <taxon>Bacteria</taxon>
        <taxon>Pseudomonadati</taxon>
        <taxon>Spirochaetota</taxon>
        <taxon>Spirochaetia</taxon>
        <taxon>Spirochaetales</taxon>
        <taxon>Spirochaetaceae</taxon>
        <taxon>Marispirochaeta</taxon>
    </lineage>
</organism>
<sequence>MLRSRSIFPAAVFLALFFFVFSTDVNAEKGGYVERGVPAGDSGWYTLIREGGLNFFDTLSGDMSPLSQGLPRRVVYPFSDDKPKDLSAVSIDPVNSRRLAVTTNARLFLSDDRGKSFREIPLNEPIASTNYLTSVALGRDKLIYLGTSFNGFFRSTDEGKSWTKLSETLPEIYRGAGFYEEISGIAVDKEGRIAVGTSFSSRIYLAESDLKAWESVRFPFSDEIKGLWFSSPAVKQDSGGESTDQVLQVWGTKAIYSFTAGRWTKTPLPVENTLPEPDPDAETRRNRAADKYGIYINPANASGDKLTALLDFLVQNGMNAVTVDVKDDFGWISYDSNLETVRNAGALRPRFKLDELIAACHARDVYVVGRMVVFKDKQLYDYRENRYAIWDSSRNAPWGHFVPEKNEEDETVYRQREFWVDPFSQDVWEYNLAIAEELQARGVDEIQFDYIRFPSDGNLSTARYRHRHDGMSRIEALESFLIMVREKISVPISTDLYGFNSWYRMGNWIGQNIELVSHYVDVICPMYYPSHFPRSFMKDLPYLERAERIYQEGSSRSARIADGRSIIRPYVQAFLLPFEYYMEEPEYSEYLERQLRGTKNSPASGFTLWNNSNRYYMVTRPLYPFLSLQGEAVLGDREQAEVPEILE</sequence>
<dbReference type="Gene3D" id="3.20.20.80">
    <property type="entry name" value="Glycosidases"/>
    <property type="match status" value="1"/>
</dbReference>
<gene>
    <name evidence="2" type="ORF">B4O97_05440</name>
</gene>
<dbReference type="EMBL" id="MWQY01000005">
    <property type="protein sequence ID" value="ORC36518.1"/>
    <property type="molecule type" value="Genomic_DNA"/>
</dbReference>
<dbReference type="AlphaFoldDB" id="A0A1Y1S1L3"/>
<dbReference type="RefSeq" id="WP_083049013.1">
    <property type="nucleotide sequence ID" value="NZ_MWQY01000005.1"/>
</dbReference>
<proteinExistence type="predicted"/>
<evidence type="ECO:0000313" key="3">
    <source>
        <dbReference type="Proteomes" id="UP000192343"/>
    </source>
</evidence>
<dbReference type="PANTHER" id="PTHR43405">
    <property type="entry name" value="GLYCOSYL HYDROLASE DIGH"/>
    <property type="match status" value="1"/>
</dbReference>
<protein>
    <recommendedName>
        <fullName evidence="1">DUF4015 domain-containing protein</fullName>
    </recommendedName>
</protein>
<dbReference type="Gene3D" id="2.130.10.10">
    <property type="entry name" value="YVTN repeat-like/Quinoprotein amine dehydrogenase"/>
    <property type="match status" value="1"/>
</dbReference>
<comment type="caution">
    <text evidence="2">The sequence shown here is derived from an EMBL/GenBank/DDBJ whole genome shotgun (WGS) entry which is preliminary data.</text>
</comment>
<dbReference type="PANTHER" id="PTHR43405:SF1">
    <property type="entry name" value="GLYCOSYL HYDROLASE DIGH"/>
    <property type="match status" value="1"/>
</dbReference>
<feature type="domain" description="DUF4015" evidence="1">
    <location>
        <begin position="293"/>
        <end position="615"/>
    </location>
</feature>
<dbReference type="InterPro" id="IPR025275">
    <property type="entry name" value="DUF4015"/>
</dbReference>